<evidence type="ECO:0000313" key="4">
    <source>
        <dbReference type="Proteomes" id="UP000294823"/>
    </source>
</evidence>
<feature type="region of interest" description="Disordered" evidence="1">
    <location>
        <begin position="109"/>
        <end position="128"/>
    </location>
</feature>
<sequence length="128" mass="13610">MKLTTCLAMAALTLAPCQSAISSDQANIHQYNGGHNNRSLANDMIALDITGNADTRFTGSATLYADGETQHHQLDGSVPTHLTFQGEGIDLELTQLNAGNLVIELSKNGNRSSSRVSGQGSRVRLSVR</sequence>
<feature type="signal peptide" evidence="2">
    <location>
        <begin position="1"/>
        <end position="22"/>
    </location>
</feature>
<protein>
    <submittedName>
        <fullName evidence="3">Uncharacterized protein</fullName>
    </submittedName>
</protein>
<dbReference type="EMBL" id="SLTR01000008">
    <property type="protein sequence ID" value="TDB02889.1"/>
    <property type="molecule type" value="Genomic_DNA"/>
</dbReference>
<keyword evidence="2" id="KW-0732">Signal</keyword>
<dbReference type="Proteomes" id="UP000294823">
    <property type="component" value="Unassembled WGS sequence"/>
</dbReference>
<evidence type="ECO:0000313" key="3">
    <source>
        <dbReference type="EMBL" id="TDB02889.1"/>
    </source>
</evidence>
<proteinExistence type="predicted"/>
<accession>A0ABY2DAH9</accession>
<evidence type="ECO:0000256" key="2">
    <source>
        <dbReference type="SAM" id="SignalP"/>
    </source>
</evidence>
<keyword evidence="4" id="KW-1185">Reference proteome</keyword>
<reference evidence="3 4" key="1">
    <citation type="submission" date="2019-03" db="EMBL/GenBank/DDBJ databases">
        <title>Halomonas marinisediminis sp. nov., a moderately halophilic bacterium isolated from the Bohai Gulf.</title>
        <authorList>
            <person name="Ji X."/>
        </authorList>
    </citation>
    <scope>NUCLEOTIDE SEQUENCE [LARGE SCALE GENOMIC DNA]</scope>
    <source>
        <strain evidence="3 4">204</strain>
    </source>
</reference>
<comment type="caution">
    <text evidence="3">The sequence shown here is derived from an EMBL/GenBank/DDBJ whole genome shotgun (WGS) entry which is preliminary data.</text>
</comment>
<feature type="chain" id="PRO_5046131667" evidence="2">
    <location>
        <begin position="23"/>
        <end position="128"/>
    </location>
</feature>
<organism evidence="3 4">
    <name type="scientific">Halomonas marinisediminis</name>
    <dbReference type="NCBI Taxonomy" id="2546095"/>
    <lineage>
        <taxon>Bacteria</taxon>
        <taxon>Pseudomonadati</taxon>
        <taxon>Pseudomonadota</taxon>
        <taxon>Gammaproteobacteria</taxon>
        <taxon>Oceanospirillales</taxon>
        <taxon>Halomonadaceae</taxon>
        <taxon>Halomonas</taxon>
    </lineage>
</organism>
<gene>
    <name evidence="3" type="ORF">E0702_07650</name>
</gene>
<evidence type="ECO:0000256" key="1">
    <source>
        <dbReference type="SAM" id="MobiDB-lite"/>
    </source>
</evidence>
<name>A0ABY2DAH9_9GAMM</name>
<dbReference type="RefSeq" id="WP_132042496.1">
    <property type="nucleotide sequence ID" value="NZ_SLTR01000008.1"/>
</dbReference>